<dbReference type="GO" id="GO:0009277">
    <property type="term" value="C:fungal-type cell wall"/>
    <property type="evidence" value="ECO:0007669"/>
    <property type="project" value="InterPro"/>
</dbReference>
<feature type="chain" id="PRO_5013986401" description="Hydrophobin" evidence="7">
    <location>
        <begin position="19"/>
        <end position="109"/>
    </location>
</feature>
<evidence type="ECO:0000313" key="8">
    <source>
        <dbReference type="EMBL" id="EDQ99414.1"/>
    </source>
</evidence>
<dbReference type="OrthoDB" id="4225815at2759"/>
<keyword evidence="9" id="KW-1185">Reference proteome</keyword>
<evidence type="ECO:0000256" key="2">
    <source>
        <dbReference type="ARBA" id="ARBA00010446"/>
    </source>
</evidence>
<dbReference type="Pfam" id="PF01185">
    <property type="entry name" value="Hydrophobin"/>
    <property type="match status" value="1"/>
</dbReference>
<dbReference type="GO" id="GO:0005199">
    <property type="term" value="F:structural constituent of cell wall"/>
    <property type="evidence" value="ECO:0007669"/>
    <property type="project" value="InterPro"/>
</dbReference>
<evidence type="ECO:0000256" key="4">
    <source>
        <dbReference type="ARBA" id="ARBA00022525"/>
    </source>
</evidence>
<dbReference type="PROSITE" id="PS00956">
    <property type="entry name" value="HYDROPHOBIN"/>
    <property type="match status" value="1"/>
</dbReference>
<dbReference type="AlphaFoldDB" id="B0E182"/>
<evidence type="ECO:0000256" key="1">
    <source>
        <dbReference type="ARBA" id="ARBA00004191"/>
    </source>
</evidence>
<dbReference type="HOGENOM" id="CLU_105134_2_0_1"/>
<dbReference type="SMART" id="SM00075">
    <property type="entry name" value="HYDRO"/>
    <property type="match status" value="1"/>
</dbReference>
<evidence type="ECO:0000256" key="6">
    <source>
        <dbReference type="ARBA" id="ARBA00023157"/>
    </source>
</evidence>
<evidence type="ECO:0000256" key="5">
    <source>
        <dbReference type="ARBA" id="ARBA00022729"/>
    </source>
</evidence>
<evidence type="ECO:0000256" key="3">
    <source>
        <dbReference type="ARBA" id="ARBA00022512"/>
    </source>
</evidence>
<evidence type="ECO:0000313" key="9">
    <source>
        <dbReference type="Proteomes" id="UP000001194"/>
    </source>
</evidence>
<comment type="similarity">
    <text evidence="2 7">Belongs to the fungal hydrophobin family.</text>
</comment>
<dbReference type="InterPro" id="IPR001338">
    <property type="entry name" value="Class_I_Hydrophobin"/>
</dbReference>
<reference evidence="8 9" key="1">
    <citation type="journal article" date="2008" name="Nature">
        <title>The genome of Laccaria bicolor provides insights into mycorrhizal symbiosis.</title>
        <authorList>
            <person name="Martin F."/>
            <person name="Aerts A."/>
            <person name="Ahren D."/>
            <person name="Brun A."/>
            <person name="Danchin E.G.J."/>
            <person name="Duchaussoy F."/>
            <person name="Gibon J."/>
            <person name="Kohler A."/>
            <person name="Lindquist E."/>
            <person name="Pereda V."/>
            <person name="Salamov A."/>
            <person name="Shapiro H.J."/>
            <person name="Wuyts J."/>
            <person name="Blaudez D."/>
            <person name="Buee M."/>
            <person name="Brokstein P."/>
            <person name="Canbaeck B."/>
            <person name="Cohen D."/>
            <person name="Courty P.E."/>
            <person name="Coutinho P.M."/>
            <person name="Delaruelle C."/>
            <person name="Detter J.C."/>
            <person name="Deveau A."/>
            <person name="DiFazio S."/>
            <person name="Duplessis S."/>
            <person name="Fraissinet-Tachet L."/>
            <person name="Lucic E."/>
            <person name="Frey-Klett P."/>
            <person name="Fourrey C."/>
            <person name="Feussner I."/>
            <person name="Gay G."/>
            <person name="Grimwood J."/>
            <person name="Hoegger P.J."/>
            <person name="Jain P."/>
            <person name="Kilaru S."/>
            <person name="Labbe J."/>
            <person name="Lin Y.C."/>
            <person name="Legue V."/>
            <person name="Le Tacon F."/>
            <person name="Marmeisse R."/>
            <person name="Melayah D."/>
            <person name="Montanini B."/>
            <person name="Muratet M."/>
            <person name="Nehls U."/>
            <person name="Niculita-Hirzel H."/>
            <person name="Oudot-Le Secq M.P."/>
            <person name="Peter M."/>
            <person name="Quesneville H."/>
            <person name="Rajashekar B."/>
            <person name="Reich M."/>
            <person name="Rouhier N."/>
            <person name="Schmutz J."/>
            <person name="Yin T."/>
            <person name="Chalot M."/>
            <person name="Henrissat B."/>
            <person name="Kuees U."/>
            <person name="Lucas S."/>
            <person name="Van de Peer Y."/>
            <person name="Podila G.K."/>
            <person name="Polle A."/>
            <person name="Pukkila P.J."/>
            <person name="Richardson P.M."/>
            <person name="Rouze P."/>
            <person name="Sanders I.R."/>
            <person name="Stajich J.E."/>
            <person name="Tunlid A."/>
            <person name="Tuskan G."/>
            <person name="Grigoriev I.V."/>
        </authorList>
    </citation>
    <scope>NUCLEOTIDE SEQUENCE [LARGE SCALE GENOMIC DNA]</scope>
    <source>
        <strain evidence="9">S238N-H82 / ATCC MYA-4686</strain>
    </source>
</reference>
<evidence type="ECO:0000256" key="7">
    <source>
        <dbReference type="RuleBase" id="RU365009"/>
    </source>
</evidence>
<dbReference type="KEGG" id="lbc:LACBIDRAFT_335058"/>
<dbReference type="RefSeq" id="XP_001889965.1">
    <property type="nucleotide sequence ID" value="XM_001889930.1"/>
</dbReference>
<dbReference type="STRING" id="486041.B0E182"/>
<keyword evidence="5 7" id="KW-0732">Signal</keyword>
<comment type="subcellular location">
    <subcellularLocation>
        <location evidence="1 7">Secreted</location>
        <location evidence="1 7">Cell wall</location>
    </subcellularLocation>
</comment>
<dbReference type="InterPro" id="IPR019778">
    <property type="entry name" value="Class_I_Hydrophobin_CS"/>
</dbReference>
<sequence length="109" mass="10913">MFSKVLLVAATLVTFVAATPVPGGVDNSCNTGTLQCCNQTFSSTSGTATLLAALLNLNLSQLTGQIGLSCTPISVIGLGQGASCTQQPVCCSGNTYNGLINVGCSPINL</sequence>
<dbReference type="InParanoid" id="B0E182"/>
<keyword evidence="4 7" id="KW-0964">Secreted</keyword>
<accession>B0E182</accession>
<feature type="signal peptide" evidence="7">
    <location>
        <begin position="1"/>
        <end position="18"/>
    </location>
</feature>
<keyword evidence="6 7" id="KW-1015">Disulfide bond</keyword>
<name>B0E182_LACBS</name>
<dbReference type="CDD" id="cd23507">
    <property type="entry name" value="hydrophobin_I"/>
    <property type="match status" value="1"/>
</dbReference>
<dbReference type="Proteomes" id="UP000001194">
    <property type="component" value="Unassembled WGS sequence"/>
</dbReference>
<proteinExistence type="inferred from homology"/>
<dbReference type="EMBL" id="DS547165">
    <property type="protein sequence ID" value="EDQ99414.1"/>
    <property type="molecule type" value="Genomic_DNA"/>
</dbReference>
<protein>
    <recommendedName>
        <fullName evidence="7">Hydrophobin</fullName>
    </recommendedName>
</protein>
<organism evidence="9">
    <name type="scientific">Laccaria bicolor (strain S238N-H82 / ATCC MYA-4686)</name>
    <name type="common">Bicoloured deceiver</name>
    <name type="synonym">Laccaria laccata var. bicolor</name>
    <dbReference type="NCBI Taxonomy" id="486041"/>
    <lineage>
        <taxon>Eukaryota</taxon>
        <taxon>Fungi</taxon>
        <taxon>Dikarya</taxon>
        <taxon>Basidiomycota</taxon>
        <taxon>Agaricomycotina</taxon>
        <taxon>Agaricomycetes</taxon>
        <taxon>Agaricomycetidae</taxon>
        <taxon>Agaricales</taxon>
        <taxon>Agaricineae</taxon>
        <taxon>Hydnangiaceae</taxon>
        <taxon>Laccaria</taxon>
    </lineage>
</organism>
<gene>
    <name evidence="8" type="primary">LbH13</name>
    <name evidence="8" type="ORF">LACBIDRAFT_335058</name>
</gene>
<keyword evidence="3 7" id="KW-0134">Cell wall</keyword>
<dbReference type="GeneID" id="6085634"/>